<keyword evidence="2" id="KW-0812">Transmembrane</keyword>
<accession>A0A517QR92</accession>
<dbReference type="RefSeq" id="WP_145201579.1">
    <property type="nucleotide sequence ID" value="NZ_CP036267.1"/>
</dbReference>
<keyword evidence="4" id="KW-1185">Reference proteome</keyword>
<gene>
    <name evidence="3" type="ORF">Mal48_33890</name>
</gene>
<dbReference type="OrthoDB" id="291192at2"/>
<keyword evidence="2" id="KW-0472">Membrane</keyword>
<feature type="compositionally biased region" description="Polar residues" evidence="1">
    <location>
        <begin position="1"/>
        <end position="13"/>
    </location>
</feature>
<dbReference type="Proteomes" id="UP000315724">
    <property type="component" value="Chromosome"/>
</dbReference>
<sequence length="80" mass="9007">MSELKTTPQSDDQASAAGNEPKSFEEAAEEKELGFIEEFVLFLRENKAWWLVPILLSLALICLAAYFSTSVLAPFVYPFF</sequence>
<feature type="transmembrane region" description="Helical" evidence="2">
    <location>
        <begin position="48"/>
        <end position="77"/>
    </location>
</feature>
<evidence type="ECO:0000256" key="1">
    <source>
        <dbReference type="SAM" id="MobiDB-lite"/>
    </source>
</evidence>
<keyword evidence="2" id="KW-1133">Transmembrane helix</keyword>
<evidence type="ECO:0000313" key="3">
    <source>
        <dbReference type="EMBL" id="QDT34129.1"/>
    </source>
</evidence>
<dbReference type="AlphaFoldDB" id="A0A517QR92"/>
<protein>
    <submittedName>
        <fullName evidence="3">Uncharacterized protein</fullName>
    </submittedName>
</protein>
<dbReference type="EMBL" id="CP036267">
    <property type="protein sequence ID" value="QDT34129.1"/>
    <property type="molecule type" value="Genomic_DNA"/>
</dbReference>
<dbReference type="KEGG" id="tpol:Mal48_33890"/>
<dbReference type="Pfam" id="PF19451">
    <property type="entry name" value="DUF5989"/>
    <property type="match status" value="1"/>
</dbReference>
<proteinExistence type="predicted"/>
<organism evidence="3 4">
    <name type="scientific">Thalassoglobus polymorphus</name>
    <dbReference type="NCBI Taxonomy" id="2527994"/>
    <lineage>
        <taxon>Bacteria</taxon>
        <taxon>Pseudomonadati</taxon>
        <taxon>Planctomycetota</taxon>
        <taxon>Planctomycetia</taxon>
        <taxon>Planctomycetales</taxon>
        <taxon>Planctomycetaceae</taxon>
        <taxon>Thalassoglobus</taxon>
    </lineage>
</organism>
<evidence type="ECO:0000256" key="2">
    <source>
        <dbReference type="SAM" id="Phobius"/>
    </source>
</evidence>
<evidence type="ECO:0000313" key="4">
    <source>
        <dbReference type="Proteomes" id="UP000315724"/>
    </source>
</evidence>
<reference evidence="3 4" key="1">
    <citation type="submission" date="2019-02" db="EMBL/GenBank/DDBJ databases">
        <title>Deep-cultivation of Planctomycetes and their phenomic and genomic characterization uncovers novel biology.</title>
        <authorList>
            <person name="Wiegand S."/>
            <person name="Jogler M."/>
            <person name="Boedeker C."/>
            <person name="Pinto D."/>
            <person name="Vollmers J."/>
            <person name="Rivas-Marin E."/>
            <person name="Kohn T."/>
            <person name="Peeters S.H."/>
            <person name="Heuer A."/>
            <person name="Rast P."/>
            <person name="Oberbeckmann S."/>
            <person name="Bunk B."/>
            <person name="Jeske O."/>
            <person name="Meyerdierks A."/>
            <person name="Storesund J.E."/>
            <person name="Kallscheuer N."/>
            <person name="Luecker S."/>
            <person name="Lage O.M."/>
            <person name="Pohl T."/>
            <person name="Merkel B.J."/>
            <person name="Hornburger P."/>
            <person name="Mueller R.-W."/>
            <person name="Bruemmer F."/>
            <person name="Labrenz M."/>
            <person name="Spormann A.M."/>
            <person name="Op den Camp H."/>
            <person name="Overmann J."/>
            <person name="Amann R."/>
            <person name="Jetten M.S.M."/>
            <person name="Mascher T."/>
            <person name="Medema M.H."/>
            <person name="Devos D.P."/>
            <person name="Kaster A.-K."/>
            <person name="Ovreas L."/>
            <person name="Rohde M."/>
            <person name="Galperin M.Y."/>
            <person name="Jogler C."/>
        </authorList>
    </citation>
    <scope>NUCLEOTIDE SEQUENCE [LARGE SCALE GENOMIC DNA]</scope>
    <source>
        <strain evidence="3 4">Mal48</strain>
    </source>
</reference>
<name>A0A517QR92_9PLAN</name>
<dbReference type="InterPro" id="IPR046031">
    <property type="entry name" value="DUF5989"/>
</dbReference>
<feature type="region of interest" description="Disordered" evidence="1">
    <location>
        <begin position="1"/>
        <end position="26"/>
    </location>
</feature>